<name>A0A2N8HG30_9BACT</name>
<dbReference type="OrthoDB" id="199920at2"/>
<organism evidence="4 5">
    <name type="scientific">Akkermansia muciniphila</name>
    <dbReference type="NCBI Taxonomy" id="239935"/>
    <lineage>
        <taxon>Bacteria</taxon>
        <taxon>Pseudomonadati</taxon>
        <taxon>Verrucomicrobiota</taxon>
        <taxon>Verrucomicrobiia</taxon>
        <taxon>Verrucomicrobiales</taxon>
        <taxon>Akkermansiaceae</taxon>
        <taxon>Akkermansia</taxon>
    </lineage>
</organism>
<evidence type="ECO:0000256" key="2">
    <source>
        <dbReference type="SAM" id="MobiDB-lite"/>
    </source>
</evidence>
<dbReference type="InterPro" id="IPR013424">
    <property type="entry name" value="Ice-binding_C"/>
</dbReference>
<accession>A0A2N8HG30</accession>
<evidence type="ECO:0008006" key="6">
    <source>
        <dbReference type="Google" id="ProtNLM"/>
    </source>
</evidence>
<gene>
    <name evidence="4" type="ORF">CXU22_01360</name>
</gene>
<feature type="signal peptide" evidence="3">
    <location>
        <begin position="1"/>
        <end position="28"/>
    </location>
</feature>
<proteinExistence type="predicted"/>
<dbReference type="InterPro" id="IPR013425">
    <property type="entry name" value="Autotrns_rpt"/>
</dbReference>
<dbReference type="NCBIfam" id="TIGR02601">
    <property type="entry name" value="autotrns_rpt"/>
    <property type="match status" value="1"/>
</dbReference>
<evidence type="ECO:0000313" key="5">
    <source>
        <dbReference type="Proteomes" id="UP000236000"/>
    </source>
</evidence>
<evidence type="ECO:0000256" key="3">
    <source>
        <dbReference type="SAM" id="SignalP"/>
    </source>
</evidence>
<protein>
    <recommendedName>
        <fullName evidence="6">PEP-CTERM protein-sorting domain-containing protein</fullName>
    </recommendedName>
</protein>
<dbReference type="Proteomes" id="UP000236000">
    <property type="component" value="Unassembled WGS sequence"/>
</dbReference>
<feature type="region of interest" description="Disordered" evidence="2">
    <location>
        <begin position="69"/>
        <end position="106"/>
    </location>
</feature>
<dbReference type="RefSeq" id="WP_102711802.1">
    <property type="nucleotide sequence ID" value="NZ_PJKA01000003.1"/>
</dbReference>
<keyword evidence="1 3" id="KW-0732">Signal</keyword>
<evidence type="ECO:0000256" key="1">
    <source>
        <dbReference type="ARBA" id="ARBA00022729"/>
    </source>
</evidence>
<feature type="chain" id="PRO_5014660105" description="PEP-CTERM protein-sorting domain-containing protein" evidence="3">
    <location>
        <begin position="29"/>
        <end position="834"/>
    </location>
</feature>
<reference evidence="4 5" key="1">
    <citation type="journal article" date="2017" name="BMC Genomics">
        <title>Genome sequencing of 39 Akkermansia muciniphila isolates reveals its population structure, genomic and functional diverisity, and global distribution in mammalian gut microbiotas.</title>
        <authorList>
            <person name="Guo X."/>
            <person name="Li S."/>
            <person name="Zhang J."/>
            <person name="Wu F."/>
            <person name="Li X."/>
            <person name="Wu D."/>
            <person name="Zhang M."/>
            <person name="Ou Z."/>
            <person name="Jie Z."/>
            <person name="Yan Q."/>
            <person name="Li P."/>
            <person name="Yi J."/>
            <person name="Peng Y."/>
        </authorList>
    </citation>
    <scope>NUCLEOTIDE SEQUENCE [LARGE SCALE GENOMIC DNA]</scope>
    <source>
        <strain evidence="4 5">GP24</strain>
    </source>
</reference>
<dbReference type="Pfam" id="PF12951">
    <property type="entry name" value="PATR"/>
    <property type="match status" value="1"/>
</dbReference>
<dbReference type="NCBIfam" id="TIGR02595">
    <property type="entry name" value="PEP_CTERM"/>
    <property type="match status" value="1"/>
</dbReference>
<sequence>MQPHLPHQLTAWLVAAAFFGTLASQSQAAGESISINFGTNESNGTITGSSTAGLDPVLGSNWNQFSGASQSTAQDLKNNSGDATGATVTWSSKNTWRGGDTPSTGDGQMLKGYLDDGSGITINVSGVDFLTYGVYIYCNTDTANGNFSAKTVNGVSYTWNGTSTAPGSGAWGATGTFGQAVEGTNTLYVDGQTSPNLTITAPSNTSGSGTRGCIAGIQIVNTYDGVKITATLDGTASSEWTASQLGDAAWTDAADGAGTYASINVTNGPGALTIADGETRRTDAILLTGGNLTISGGSLNLSGPGILRAAEGTTLTVSSSVSGNATLDGAGSVIMNGANTLTSLSGSGSLALGDNASISITGDSTSLYTGSLTLGENASITTDNPNWTFAGALTMAAASYNANDSWAHTATSLNLTGAGDVEYTFEGGTLIPITHADSTLTVRKVTDGTGTIDASHASDIAHLIIDAGTVNLSGSDTSYTFESITIGQNAKLSLNNVGTQLGGTPDMLMKAGSTFEMLNCKAFGADTPINANITVDAAGAGVTISGSLYGNATNLGGTITGEGELLVTNGSSGSNNFTISSVISDKDASHQMSVKVNKNSSTVVFSGNNTYTGGTAIVQGTLQTNSATALGQGSVLVQGGTLNANNQALANAITLQTGTVQNLGTVSAPKDLTVNLTGNATINNSTVVLGSASGAPMISTGQVLTLSGSTSATLNNATLNISSFNTALIDMQGTSTLNVTGGLTLNLGSDLELDLTSPLTIDLITLGEGTSVAGDIDWDALLTLTQNGQNLIWDGVTYNNGSLTFTGLAVPEPGTATLSLLGLTALLMRRKRRS</sequence>
<evidence type="ECO:0000313" key="4">
    <source>
        <dbReference type="EMBL" id="PNC19689.1"/>
    </source>
</evidence>
<comment type="caution">
    <text evidence="4">The sequence shown here is derived from an EMBL/GenBank/DDBJ whole genome shotgun (WGS) entry which is preliminary data.</text>
</comment>
<dbReference type="AlphaFoldDB" id="A0A2N8HG30"/>
<dbReference type="EMBL" id="PJKA01000003">
    <property type="protein sequence ID" value="PNC19689.1"/>
    <property type="molecule type" value="Genomic_DNA"/>
</dbReference>